<evidence type="ECO:0000313" key="1">
    <source>
        <dbReference type="EMBL" id="CAD6997344.1"/>
    </source>
</evidence>
<keyword evidence="2" id="KW-1185">Reference proteome</keyword>
<organism evidence="1 2">
    <name type="scientific">Ceratitis capitata</name>
    <name type="common">Mediterranean fruit fly</name>
    <name type="synonym">Tephritis capitata</name>
    <dbReference type="NCBI Taxonomy" id="7213"/>
    <lineage>
        <taxon>Eukaryota</taxon>
        <taxon>Metazoa</taxon>
        <taxon>Ecdysozoa</taxon>
        <taxon>Arthropoda</taxon>
        <taxon>Hexapoda</taxon>
        <taxon>Insecta</taxon>
        <taxon>Pterygota</taxon>
        <taxon>Neoptera</taxon>
        <taxon>Endopterygota</taxon>
        <taxon>Diptera</taxon>
        <taxon>Brachycera</taxon>
        <taxon>Muscomorpha</taxon>
        <taxon>Tephritoidea</taxon>
        <taxon>Tephritidae</taxon>
        <taxon>Ceratitis</taxon>
        <taxon>Ceratitis</taxon>
    </lineage>
</organism>
<gene>
    <name evidence="1" type="ORF">CCAP1982_LOCUS5976</name>
</gene>
<dbReference type="Proteomes" id="UP000606786">
    <property type="component" value="Unassembled WGS sequence"/>
</dbReference>
<accession>A0A811UEQ6</accession>
<proteinExistence type="predicted"/>
<evidence type="ECO:0000313" key="2">
    <source>
        <dbReference type="Proteomes" id="UP000606786"/>
    </source>
</evidence>
<protein>
    <submittedName>
        <fullName evidence="1">(Mediterranean fruit fly) hypothetical protein</fullName>
    </submittedName>
</protein>
<name>A0A811UEQ6_CERCA</name>
<sequence length="153" mass="18945">MQQQQYSTITNINYNSEHQKSDNFNMMRFHGIPLNPESIQQHLDQVNLERVAYYAETEEDNRILNMNDVMSYYDCNYYNDKKDYLYHCYTLNNNQHVNDESHFTVQVLIRHLKRRTLQKISQRPMLLHIFSLFMWFHGKFWKFYYETLIRRLQ</sequence>
<reference evidence="1" key="1">
    <citation type="submission" date="2020-11" db="EMBL/GenBank/DDBJ databases">
        <authorList>
            <person name="Whitehead M."/>
        </authorList>
    </citation>
    <scope>NUCLEOTIDE SEQUENCE</scope>
    <source>
        <strain evidence="1">EGII</strain>
    </source>
</reference>
<comment type="caution">
    <text evidence="1">The sequence shown here is derived from an EMBL/GenBank/DDBJ whole genome shotgun (WGS) entry which is preliminary data.</text>
</comment>
<dbReference type="EMBL" id="CAJHJT010000012">
    <property type="protein sequence ID" value="CAD6997344.1"/>
    <property type="molecule type" value="Genomic_DNA"/>
</dbReference>
<dbReference type="AlphaFoldDB" id="A0A811UEQ6"/>